<dbReference type="GO" id="GO:0016668">
    <property type="term" value="F:oxidoreductase activity, acting on a sulfur group of donors, NAD(P) as acceptor"/>
    <property type="evidence" value="ECO:0007669"/>
    <property type="project" value="InterPro"/>
</dbReference>
<dbReference type="SUPFAM" id="SSF55424">
    <property type="entry name" value="FAD/NAD-linked reductases, dimerisation (C-terminal) domain"/>
    <property type="match status" value="1"/>
</dbReference>
<feature type="binding site" evidence="8">
    <location>
        <position position="268"/>
    </location>
    <ligand>
        <name>NAD(+)</name>
        <dbReference type="ChEBI" id="CHEBI:57540"/>
    </ligand>
</feature>
<feature type="domain" description="Pyridine nucleotide-disulphide oxidoreductase dimerisation" evidence="11">
    <location>
        <begin position="343"/>
        <end position="445"/>
    </location>
</feature>
<dbReference type="PROSITE" id="PS00076">
    <property type="entry name" value="PYRIDINE_REDOX_1"/>
    <property type="match status" value="1"/>
</dbReference>
<feature type="binding site" evidence="8">
    <location>
        <begin position="178"/>
        <end position="185"/>
    </location>
    <ligand>
        <name>NAD(+)</name>
        <dbReference type="ChEBI" id="CHEBI:57540"/>
    </ligand>
</feature>
<dbReference type="InterPro" id="IPR004099">
    <property type="entry name" value="Pyr_nucl-diS_OxRdtase_dimer"/>
</dbReference>
<feature type="binding site" evidence="8">
    <location>
        <position position="53"/>
    </location>
    <ligand>
        <name>FAD</name>
        <dbReference type="ChEBI" id="CHEBI:57692"/>
    </ligand>
</feature>
<dbReference type="PIRSF" id="PIRSF000350">
    <property type="entry name" value="Mercury_reductase_MerA"/>
    <property type="match status" value="1"/>
</dbReference>
<dbReference type="Pfam" id="PF02852">
    <property type="entry name" value="Pyr_redox_dim"/>
    <property type="match status" value="1"/>
</dbReference>
<dbReference type="InterPro" id="IPR012999">
    <property type="entry name" value="Pyr_OxRdtase_I_AS"/>
</dbReference>
<dbReference type="Proteomes" id="UP000323300">
    <property type="component" value="Unassembled WGS sequence"/>
</dbReference>
<evidence type="ECO:0000256" key="1">
    <source>
        <dbReference type="ARBA" id="ARBA00007532"/>
    </source>
</evidence>
<evidence type="ECO:0000256" key="9">
    <source>
        <dbReference type="PIRSR" id="PIRSR000350-4"/>
    </source>
</evidence>
<evidence type="ECO:0000256" key="5">
    <source>
        <dbReference type="ARBA" id="ARBA00023002"/>
    </source>
</evidence>
<dbReference type="Pfam" id="PF07992">
    <property type="entry name" value="Pyr_redox_2"/>
    <property type="match status" value="1"/>
</dbReference>
<gene>
    <name evidence="13" type="ORF">SAMN04488498_102515</name>
</gene>
<keyword evidence="5 10" id="KW-0560">Oxidoreductase</keyword>
<dbReference type="OrthoDB" id="9781772at2"/>
<keyword evidence="8" id="KW-0520">NAD</keyword>
<feature type="disulfide bond" description="Redox-active" evidence="9">
    <location>
        <begin position="44"/>
        <end position="49"/>
    </location>
</feature>
<name>A0A1I3WUQ7_9HYPH</name>
<accession>A0A1I3WUQ7</accession>
<evidence type="ECO:0000313" key="13">
    <source>
        <dbReference type="EMBL" id="SFK11384.1"/>
    </source>
</evidence>
<feature type="binding site" evidence="8">
    <location>
        <position position="201"/>
    </location>
    <ligand>
        <name>NAD(+)</name>
        <dbReference type="ChEBI" id="CHEBI:57540"/>
    </ligand>
</feature>
<dbReference type="InterPro" id="IPR023753">
    <property type="entry name" value="FAD/NAD-binding_dom"/>
</dbReference>
<dbReference type="GO" id="GO:0050660">
    <property type="term" value="F:flavin adenine dinucleotide binding"/>
    <property type="evidence" value="ECO:0007669"/>
    <property type="project" value="TreeGrafter"/>
</dbReference>
<keyword evidence="3 8" id="KW-0274">FAD</keyword>
<keyword evidence="8" id="KW-0547">Nucleotide-binding</keyword>
<reference evidence="13 14" key="1">
    <citation type="submission" date="2016-10" db="EMBL/GenBank/DDBJ databases">
        <authorList>
            <person name="Varghese N."/>
            <person name="Submissions S."/>
        </authorList>
    </citation>
    <scope>NUCLEOTIDE SEQUENCE [LARGE SCALE GENOMIC DNA]</scope>
    <source>
        <strain evidence="13 14">DSM 21822</strain>
    </source>
</reference>
<proteinExistence type="inferred from homology"/>
<dbReference type="PRINTS" id="PR00411">
    <property type="entry name" value="PNDRDTASEI"/>
</dbReference>
<dbReference type="FunFam" id="3.30.390.30:FF:000001">
    <property type="entry name" value="Dihydrolipoyl dehydrogenase"/>
    <property type="match status" value="1"/>
</dbReference>
<dbReference type="AlphaFoldDB" id="A0A1I3WUQ7"/>
<evidence type="ECO:0000256" key="8">
    <source>
        <dbReference type="PIRSR" id="PIRSR000350-3"/>
    </source>
</evidence>
<comment type="cofactor">
    <cofactor evidence="8">
        <name>FAD</name>
        <dbReference type="ChEBI" id="CHEBI:57692"/>
    </cofactor>
    <text evidence="8">Binds 1 FAD per subunit.</text>
</comment>
<dbReference type="RefSeq" id="WP_149759210.1">
    <property type="nucleotide sequence ID" value="NZ_BSPE01000028.1"/>
</dbReference>
<evidence type="ECO:0000256" key="4">
    <source>
        <dbReference type="ARBA" id="ARBA00022857"/>
    </source>
</evidence>
<dbReference type="Gene3D" id="3.30.390.30">
    <property type="match status" value="1"/>
</dbReference>
<dbReference type="PRINTS" id="PR00368">
    <property type="entry name" value="FADPNR"/>
</dbReference>
<organism evidence="13 14">
    <name type="scientific">Neomesorhizobium albiziae</name>
    <dbReference type="NCBI Taxonomy" id="335020"/>
    <lineage>
        <taxon>Bacteria</taxon>
        <taxon>Pseudomonadati</taxon>
        <taxon>Pseudomonadota</taxon>
        <taxon>Alphaproteobacteria</taxon>
        <taxon>Hyphomicrobiales</taxon>
        <taxon>Phyllobacteriaceae</taxon>
        <taxon>Neomesorhizobium</taxon>
    </lineage>
</organism>
<sequence length="475" mass="49846">MANPLTPDICVIGAGSGGLSVAAAAAAFGVPVVLIEKGAMGGDCLNFGCVPSKAIIAAAKHAEAMRNGAGFGIGNIEPEIDFAAVNRHVHAVIAAIAPNDSVGRFTALGVHVIKAEARFTDAGTVVAGDVEVRARRFVIATGSSPTIPSIPGLDGVPYLTNETLFDLVERPQHLVVIGGGPVGLEMAQAHRRLGSAVTVIEAATALGAEDPEMAAVVLRRLRAEGVAIHEATTVKSVERQGETGIRVNIEDNHGAAAIDGTHLLVATGRTANIEGLGLDKAGIAFDANGIKVSNKLRTANSRVYAIGDVAGPLRFTHVAGYHAGLVVRALLFRLPARENRRIIPRVTFTDPELAHVGLTEAEAAQKYGPVSVLRWPYAENDRAQTELKTEGHIKLLAGRRGRILGVSIAGANAGEMINMWALALAKNMTVGDVAAYMPPYPTMGEIGRRGAIAYFVEVARKPLVRSVIRWLRNFG</sequence>
<dbReference type="GO" id="GO:0003955">
    <property type="term" value="F:NAD(P)H dehydrogenase (quinone) activity"/>
    <property type="evidence" value="ECO:0007669"/>
    <property type="project" value="TreeGrafter"/>
</dbReference>
<evidence type="ECO:0000259" key="12">
    <source>
        <dbReference type="Pfam" id="PF07992"/>
    </source>
</evidence>
<feature type="domain" description="FAD/NAD(P)-binding" evidence="12">
    <location>
        <begin position="8"/>
        <end position="322"/>
    </location>
</feature>
<keyword evidence="14" id="KW-1185">Reference proteome</keyword>
<evidence type="ECO:0000256" key="3">
    <source>
        <dbReference type="ARBA" id="ARBA00022827"/>
    </source>
</evidence>
<feature type="binding site" evidence="8">
    <location>
        <begin position="141"/>
        <end position="143"/>
    </location>
    <ligand>
        <name>FAD</name>
        <dbReference type="ChEBI" id="CHEBI:57692"/>
    </ligand>
</feature>
<keyword evidence="7 10" id="KW-0676">Redox-active center</keyword>
<comment type="similarity">
    <text evidence="1 10">Belongs to the class-I pyridine nucleotide-disulfide oxidoreductase family.</text>
</comment>
<dbReference type="InterPro" id="IPR036188">
    <property type="entry name" value="FAD/NAD-bd_sf"/>
</dbReference>
<feature type="binding site" evidence="8">
    <location>
        <position position="308"/>
    </location>
    <ligand>
        <name>FAD</name>
        <dbReference type="ChEBI" id="CHEBI:57692"/>
    </ligand>
</feature>
<keyword evidence="2 10" id="KW-0285">Flavoprotein</keyword>
<dbReference type="EMBL" id="FOSL01000002">
    <property type="protein sequence ID" value="SFK11384.1"/>
    <property type="molecule type" value="Genomic_DNA"/>
</dbReference>
<dbReference type="SUPFAM" id="SSF51905">
    <property type="entry name" value="FAD/NAD(P)-binding domain"/>
    <property type="match status" value="1"/>
</dbReference>
<keyword evidence="6" id="KW-1015">Disulfide bond</keyword>
<evidence type="ECO:0000256" key="6">
    <source>
        <dbReference type="ARBA" id="ARBA00023157"/>
    </source>
</evidence>
<keyword evidence="4" id="KW-0521">NADP</keyword>
<dbReference type="PANTHER" id="PTHR43014">
    <property type="entry name" value="MERCURIC REDUCTASE"/>
    <property type="match status" value="1"/>
</dbReference>
<dbReference type="Gene3D" id="3.50.50.60">
    <property type="entry name" value="FAD/NAD(P)-binding domain"/>
    <property type="match status" value="2"/>
</dbReference>
<evidence type="ECO:0000313" key="14">
    <source>
        <dbReference type="Proteomes" id="UP000323300"/>
    </source>
</evidence>
<evidence type="ECO:0000256" key="10">
    <source>
        <dbReference type="RuleBase" id="RU003691"/>
    </source>
</evidence>
<keyword evidence="13" id="KW-0670">Pyruvate</keyword>
<evidence type="ECO:0000256" key="7">
    <source>
        <dbReference type="ARBA" id="ARBA00023284"/>
    </source>
</evidence>
<protein>
    <submittedName>
        <fullName evidence="13">Pyruvate/2-oxoglutarate dehydrogenase complex, dihydrolipoamide dehydrogenase (E3) component</fullName>
    </submittedName>
</protein>
<dbReference type="PANTHER" id="PTHR43014:SF4">
    <property type="entry name" value="PYRIDINE NUCLEOTIDE-DISULFIDE OXIDOREDUCTASE RCLA-RELATED"/>
    <property type="match status" value="1"/>
</dbReference>
<dbReference type="InterPro" id="IPR001100">
    <property type="entry name" value="Pyr_nuc-diS_OxRdtase"/>
</dbReference>
<dbReference type="InterPro" id="IPR016156">
    <property type="entry name" value="FAD/NAD-linked_Rdtase_dimer_sf"/>
</dbReference>
<evidence type="ECO:0000256" key="2">
    <source>
        <dbReference type="ARBA" id="ARBA00022630"/>
    </source>
</evidence>
<evidence type="ECO:0000259" key="11">
    <source>
        <dbReference type="Pfam" id="PF02852"/>
    </source>
</evidence>